<dbReference type="GO" id="GO:0003677">
    <property type="term" value="F:DNA binding"/>
    <property type="evidence" value="ECO:0007669"/>
    <property type="project" value="InterPro"/>
</dbReference>
<dbReference type="Pfam" id="PF02452">
    <property type="entry name" value="PemK_toxin"/>
    <property type="match status" value="1"/>
</dbReference>
<dbReference type="InterPro" id="IPR003477">
    <property type="entry name" value="PemK-like"/>
</dbReference>
<dbReference type="InterPro" id="IPR011067">
    <property type="entry name" value="Plasmid_toxin/cell-grow_inhib"/>
</dbReference>
<dbReference type="GO" id="GO:0016075">
    <property type="term" value="P:rRNA catabolic process"/>
    <property type="evidence" value="ECO:0007669"/>
    <property type="project" value="TreeGrafter"/>
</dbReference>
<dbReference type="Gene3D" id="2.30.30.110">
    <property type="match status" value="1"/>
</dbReference>
<dbReference type="PANTHER" id="PTHR33988">
    <property type="entry name" value="ENDORIBONUCLEASE MAZF-RELATED"/>
    <property type="match status" value="1"/>
</dbReference>
<dbReference type="GO" id="GO:0004521">
    <property type="term" value="F:RNA endonuclease activity"/>
    <property type="evidence" value="ECO:0007669"/>
    <property type="project" value="TreeGrafter"/>
</dbReference>
<reference evidence="3 4" key="1">
    <citation type="journal article" date="2015" name="Genome Announc.">
        <title>Expanding the biotechnology potential of lactobacilli through comparative genomics of 213 strains and associated genera.</title>
        <authorList>
            <person name="Sun Z."/>
            <person name="Harris H.M."/>
            <person name="McCann A."/>
            <person name="Guo C."/>
            <person name="Argimon S."/>
            <person name="Zhang W."/>
            <person name="Yang X."/>
            <person name="Jeffery I.B."/>
            <person name="Cooney J.C."/>
            <person name="Kagawa T.F."/>
            <person name="Liu W."/>
            <person name="Song Y."/>
            <person name="Salvetti E."/>
            <person name="Wrobel A."/>
            <person name="Rasinkangas P."/>
            <person name="Parkhill J."/>
            <person name="Rea M.C."/>
            <person name="O'Sullivan O."/>
            <person name="Ritari J."/>
            <person name="Douillard F.P."/>
            <person name="Paul Ross R."/>
            <person name="Yang R."/>
            <person name="Briner A.E."/>
            <person name="Felis G.E."/>
            <person name="de Vos W.M."/>
            <person name="Barrangou R."/>
            <person name="Klaenhammer T.R."/>
            <person name="Caufield P.W."/>
            <person name="Cui Y."/>
            <person name="Zhang H."/>
            <person name="O'Toole P.W."/>
        </authorList>
    </citation>
    <scope>NUCLEOTIDE SEQUENCE [LARGE SCALE GENOMIC DNA]</scope>
    <source>
        <strain evidence="3 4">DSM 14340</strain>
    </source>
</reference>
<dbReference type="eggNOG" id="COG2337">
    <property type="taxonomic scope" value="Bacteria"/>
</dbReference>
<comment type="similarity">
    <text evidence="1">Belongs to the PemK/MazF family.</text>
</comment>
<sequence>MKMTKIGYTPQLGDIVTINFDPSKGHEIQKTRPAIVVSNDDYNQVTGMIAVCPITSTKNVKQHFVRINGLEKVRGSVNPFQVRTMDFMDAGRAVKYIETAPGELIATVLMHLEMVFGFDELHE</sequence>
<dbReference type="EMBL" id="AZEX01000045">
    <property type="protein sequence ID" value="KRL59525.1"/>
    <property type="molecule type" value="Genomic_DNA"/>
</dbReference>
<dbReference type="AlphaFoldDB" id="A0A0R1RZP7"/>
<dbReference type="STRING" id="1423747.FC69_GL001612"/>
<keyword evidence="2" id="KW-1277">Toxin-antitoxin system</keyword>
<name>A0A0R1RZP7_9LACO</name>
<accession>A0A0R1RZP7</accession>
<organism evidence="3 4">
    <name type="scientific">Latilactobacillus fuchuensis DSM 14340 = JCM 11249</name>
    <dbReference type="NCBI Taxonomy" id="1423747"/>
    <lineage>
        <taxon>Bacteria</taxon>
        <taxon>Bacillati</taxon>
        <taxon>Bacillota</taxon>
        <taxon>Bacilli</taxon>
        <taxon>Lactobacillales</taxon>
        <taxon>Lactobacillaceae</taxon>
        <taxon>Latilactobacillus</taxon>
    </lineage>
</organism>
<dbReference type="RefSeq" id="WP_025083547.1">
    <property type="nucleotide sequence ID" value="NZ_AZEX01000045.1"/>
</dbReference>
<evidence type="ECO:0000313" key="4">
    <source>
        <dbReference type="Proteomes" id="UP000051264"/>
    </source>
</evidence>
<dbReference type="Proteomes" id="UP000051264">
    <property type="component" value="Unassembled WGS sequence"/>
</dbReference>
<gene>
    <name evidence="3" type="ORF">FC69_GL001612</name>
</gene>
<evidence type="ECO:0000256" key="1">
    <source>
        <dbReference type="ARBA" id="ARBA00007521"/>
    </source>
</evidence>
<dbReference type="PATRIC" id="fig|1423747.3.peg.1640"/>
<dbReference type="SUPFAM" id="SSF50118">
    <property type="entry name" value="Cell growth inhibitor/plasmid maintenance toxic component"/>
    <property type="match status" value="1"/>
</dbReference>
<protein>
    <submittedName>
        <fullName evidence="3">Uncharacterized protein</fullName>
    </submittedName>
</protein>
<comment type="caution">
    <text evidence="3">The sequence shown here is derived from an EMBL/GenBank/DDBJ whole genome shotgun (WGS) entry which is preliminary data.</text>
</comment>
<evidence type="ECO:0000256" key="2">
    <source>
        <dbReference type="ARBA" id="ARBA00022649"/>
    </source>
</evidence>
<evidence type="ECO:0000313" key="3">
    <source>
        <dbReference type="EMBL" id="KRL59525.1"/>
    </source>
</evidence>
<dbReference type="GO" id="GO:0006402">
    <property type="term" value="P:mRNA catabolic process"/>
    <property type="evidence" value="ECO:0007669"/>
    <property type="project" value="TreeGrafter"/>
</dbReference>
<dbReference type="PANTHER" id="PTHR33988:SF3">
    <property type="entry name" value="ENDORIBONUCLEASE TOXIN CHPB-RELATED"/>
    <property type="match status" value="1"/>
</dbReference>
<proteinExistence type="inferred from homology"/>